<accession>A0A0P7ZZ37</accession>
<reference evidence="2 3" key="2">
    <citation type="submission" date="2016-08" db="EMBL/GenBank/DDBJ databases">
        <authorList>
            <person name="Varghese N."/>
            <person name="Submissions Spin"/>
        </authorList>
    </citation>
    <scope>NUCLEOTIDE SEQUENCE [LARGE SCALE GENOMIC DNA]</scope>
    <source>
        <strain evidence="2 3">HL-109</strain>
    </source>
</reference>
<dbReference type="EMBL" id="FMBM01000002">
    <property type="protein sequence ID" value="SCC80980.1"/>
    <property type="molecule type" value="Genomic_DNA"/>
</dbReference>
<proteinExistence type="predicted"/>
<protein>
    <submittedName>
        <fullName evidence="1">Uncharacterized protein</fullName>
    </submittedName>
</protein>
<evidence type="ECO:0000313" key="1">
    <source>
        <dbReference type="EMBL" id="KPQ10244.1"/>
    </source>
</evidence>
<sequence>MPFIQAVNRPGSLREYGQQASGGDKHLFAVDGCGTAHDAGA</sequence>
<organism evidence="1">
    <name type="scientific">Saliniramus fredricksonii</name>
    <dbReference type="NCBI Taxonomy" id="1653334"/>
    <lineage>
        <taxon>Bacteria</taxon>
        <taxon>Pseudomonadati</taxon>
        <taxon>Pseudomonadota</taxon>
        <taxon>Alphaproteobacteria</taxon>
        <taxon>Hyphomicrobiales</taxon>
        <taxon>Salinarimonadaceae</taxon>
        <taxon>Saliniramus</taxon>
    </lineage>
</organism>
<gene>
    <name evidence="2" type="ORF">GA0071312_1910</name>
    <name evidence="1" type="ORF">HLUCCO17_11640</name>
</gene>
<reference evidence="1" key="1">
    <citation type="submission" date="2015-09" db="EMBL/GenBank/DDBJ databases">
        <title>Identification and resolution of microdiversity through metagenomic sequencing of parallel consortia.</title>
        <authorList>
            <person name="Nelson W.C."/>
            <person name="Romine M.F."/>
            <person name="Lindemann S.R."/>
        </authorList>
    </citation>
    <scope>NUCLEOTIDE SEQUENCE [LARGE SCALE GENOMIC DNA]</scope>
    <source>
        <strain evidence="1">HL-109</strain>
    </source>
</reference>
<dbReference type="Proteomes" id="UP000182800">
    <property type="component" value="Unassembled WGS sequence"/>
</dbReference>
<keyword evidence="3" id="KW-1185">Reference proteome</keyword>
<dbReference type="RefSeq" id="WP_275262028.1">
    <property type="nucleotide sequence ID" value="NZ_FMBM01000002.1"/>
</dbReference>
<comment type="caution">
    <text evidence="1">The sequence shown here is derived from an EMBL/GenBank/DDBJ whole genome shotgun (WGS) entry which is preliminary data.</text>
</comment>
<evidence type="ECO:0000313" key="2">
    <source>
        <dbReference type="EMBL" id="SCC80980.1"/>
    </source>
</evidence>
<dbReference type="Proteomes" id="UP000050497">
    <property type="component" value="Unassembled WGS sequence"/>
</dbReference>
<dbReference type="EMBL" id="LJSX01000017">
    <property type="protein sequence ID" value="KPQ10244.1"/>
    <property type="molecule type" value="Genomic_DNA"/>
</dbReference>
<dbReference type="AlphaFoldDB" id="A0A0P7ZZ37"/>
<name>A0A0P7ZZ37_9HYPH</name>
<evidence type="ECO:0000313" key="3">
    <source>
        <dbReference type="Proteomes" id="UP000182800"/>
    </source>
</evidence>